<dbReference type="Proteomes" id="UP000316962">
    <property type="component" value="Segment"/>
</dbReference>
<evidence type="ECO:0000313" key="2">
    <source>
        <dbReference type="Proteomes" id="UP000316962"/>
    </source>
</evidence>
<keyword evidence="2" id="KW-1185">Reference proteome</keyword>
<name>A0A514CTT1_9CAUD</name>
<sequence length="141" mass="15390">MSINTRALGASRIIRRLAARLHILALNRVIRESMDRENAALLDSDSADDNVMEVYRAGKAAVEKAAAEGDAAAAEARAALAAAIESSQEIDRRTQEETQKALDDARALSDEALKKFRNVFVRENALRKSLNEELGAAQKEV</sequence>
<organism evidence="1 2">
    <name type="scientific">Achromobacter phage vB_AxyP_19-32_Axy09</name>
    <dbReference type="NCBI Taxonomy" id="2591040"/>
    <lineage>
        <taxon>Viruses</taxon>
        <taxon>Duplodnaviria</taxon>
        <taxon>Heunggongvirae</taxon>
        <taxon>Uroviricota</taxon>
        <taxon>Caudoviricetes</taxon>
        <taxon>Autographivirales</taxon>
        <taxon>Autoscriptoviridae</taxon>
        <taxon>Axyvirus</taxon>
        <taxon>Axyvirus 1932Axy09</taxon>
    </lineage>
</organism>
<proteinExistence type="predicted"/>
<reference evidence="1 2" key="1">
    <citation type="submission" date="2019-05" db="EMBL/GenBank/DDBJ databases">
        <title>Complete genome sequence of sixteen phages from Abidjan, cote d'Ivoire, isolated on a single strain of Achromobacter xylosoxidans.</title>
        <authorList>
            <person name="Essoh C."/>
            <person name="Vernadet J.-P."/>
            <person name="Vergnaud G."/>
            <person name="Pourcel C."/>
        </authorList>
    </citation>
    <scope>NUCLEOTIDE SEQUENCE [LARGE SCALE GENOMIC DNA]</scope>
</reference>
<protein>
    <submittedName>
        <fullName evidence="1">Uncharacterized protein</fullName>
    </submittedName>
</protein>
<accession>A0A514CTT1</accession>
<gene>
    <name evidence="1" type="ORF">Axy09_012</name>
</gene>
<evidence type="ECO:0000313" key="1">
    <source>
        <dbReference type="EMBL" id="QDH83888.1"/>
    </source>
</evidence>
<dbReference type="EMBL" id="MK962628">
    <property type="protein sequence ID" value="QDH83888.1"/>
    <property type="molecule type" value="Genomic_DNA"/>
</dbReference>